<dbReference type="Proteomes" id="UP000310121">
    <property type="component" value="Unassembled WGS sequence"/>
</dbReference>
<feature type="binding site" evidence="10">
    <location>
        <position position="401"/>
    </location>
    <ligand>
        <name>[4Fe-4S] cluster</name>
        <dbReference type="ChEBI" id="CHEBI:49883"/>
    </ligand>
</feature>
<comment type="cofactor">
    <cofactor evidence="10">
        <name>[2Fe-2S] cluster</name>
        <dbReference type="ChEBI" id="CHEBI:190135"/>
    </cofactor>
</comment>
<dbReference type="InterPro" id="IPR031838">
    <property type="entry name" value="Dre2_N"/>
</dbReference>
<feature type="binding site" evidence="10">
    <location>
        <position position="330"/>
    </location>
    <ligand>
        <name>[2Fe-2S] cluster</name>
        <dbReference type="ChEBI" id="CHEBI:190135"/>
    </ligand>
</feature>
<dbReference type="InterPro" id="IPR007785">
    <property type="entry name" value="Anamorsin"/>
</dbReference>
<feature type="short sequence motif" description="Cx2C motif 2" evidence="10">
    <location>
        <begin position="401"/>
        <end position="404"/>
    </location>
</feature>
<evidence type="ECO:0000256" key="3">
    <source>
        <dbReference type="ARBA" id="ARBA00022485"/>
    </source>
</evidence>
<keyword evidence="4 10" id="KW-0963">Cytoplasm</keyword>
<keyword evidence="9 10" id="KW-0496">Mitochondrion</keyword>
<feature type="domain" description="Anamorsin C-terminal" evidence="11">
    <location>
        <begin position="326"/>
        <end position="420"/>
    </location>
</feature>
<evidence type="ECO:0000259" key="11">
    <source>
        <dbReference type="Pfam" id="PF05093"/>
    </source>
</evidence>
<feature type="region of interest" description="Fe-S binding site B" evidence="10">
    <location>
        <begin position="390"/>
        <end position="404"/>
    </location>
</feature>
<feature type="binding site" evidence="10">
    <location>
        <position position="404"/>
    </location>
    <ligand>
        <name>[4Fe-4S] cluster</name>
        <dbReference type="ChEBI" id="CHEBI:49883"/>
    </ligand>
</feature>
<reference evidence="13 14" key="1">
    <citation type="submission" date="2018-10" db="EMBL/GenBank/DDBJ databases">
        <title>Fifty Aureobasidium pullulans genomes reveal a recombining polyextremotolerant generalist.</title>
        <authorList>
            <person name="Gostincar C."/>
            <person name="Turk M."/>
            <person name="Zajc J."/>
            <person name="Gunde-Cimerman N."/>
        </authorList>
    </citation>
    <scope>NUCLEOTIDE SEQUENCE [LARGE SCALE GENOMIC DNA]</scope>
    <source>
        <strain evidence="13 14">EXF-3844</strain>
    </source>
</reference>
<evidence type="ECO:0000256" key="6">
    <source>
        <dbReference type="ARBA" id="ARBA00022723"/>
    </source>
</evidence>
<dbReference type="GO" id="GO:0016226">
    <property type="term" value="P:iron-sulfur cluster assembly"/>
    <property type="evidence" value="ECO:0007669"/>
    <property type="project" value="UniProtKB-UniRule"/>
</dbReference>
<comment type="domain">
    <text evidence="10">The N-terminal domain has structural similarity with S-adenosyl-L-methionine-dependent methyltransferases, but does not bind S-adenosyl-L-methionine. It is required for correct assembly of the 2 Fe-S clusters.</text>
</comment>
<evidence type="ECO:0000256" key="4">
    <source>
        <dbReference type="ARBA" id="ARBA00022490"/>
    </source>
</evidence>
<keyword evidence="6 10" id="KW-0479">Metal-binding</keyword>
<comment type="domain">
    <text evidence="10">The C-terminal domain binds 2 Fe-S clusters but is otherwise mostly in an intrinsically disordered conformation.</text>
</comment>
<evidence type="ECO:0000256" key="7">
    <source>
        <dbReference type="ARBA" id="ARBA00023004"/>
    </source>
</evidence>
<organism evidence="13 14">
    <name type="scientific">Aureobasidium pullulans</name>
    <name type="common">Black yeast</name>
    <name type="synonym">Pullularia pullulans</name>
    <dbReference type="NCBI Taxonomy" id="5580"/>
    <lineage>
        <taxon>Eukaryota</taxon>
        <taxon>Fungi</taxon>
        <taxon>Dikarya</taxon>
        <taxon>Ascomycota</taxon>
        <taxon>Pezizomycotina</taxon>
        <taxon>Dothideomycetes</taxon>
        <taxon>Dothideomycetidae</taxon>
        <taxon>Dothideales</taxon>
        <taxon>Saccotheciaceae</taxon>
        <taxon>Aureobasidium</taxon>
    </lineage>
</organism>
<feature type="short sequence motif" description="Cx2C motif 1" evidence="10">
    <location>
        <begin position="390"/>
        <end position="393"/>
    </location>
</feature>
<evidence type="ECO:0000313" key="14">
    <source>
        <dbReference type="Proteomes" id="UP000310121"/>
    </source>
</evidence>
<accession>A0A4S9UKR5</accession>
<comment type="caution">
    <text evidence="10">Lacks conserved residue(s) required for the propagation of feature annotation.</text>
</comment>
<dbReference type="GO" id="GO:0009055">
    <property type="term" value="F:electron transfer activity"/>
    <property type="evidence" value="ECO:0007669"/>
    <property type="project" value="UniProtKB-UniRule"/>
</dbReference>
<protein>
    <submittedName>
        <fullName evidence="13">DUF689-domain-containing protein</fullName>
    </submittedName>
</protein>
<dbReference type="Gene3D" id="3.40.50.11000">
    <property type="entry name" value="Fe-S cluster assembly protein Dre2, N-terminal domain"/>
    <property type="match status" value="1"/>
</dbReference>
<comment type="cofactor">
    <cofactor evidence="1 10">
        <name>[4Fe-4S] cluster</name>
        <dbReference type="ChEBI" id="CHEBI:49883"/>
    </cofactor>
</comment>
<evidence type="ECO:0000256" key="2">
    <source>
        <dbReference type="ARBA" id="ARBA00008169"/>
    </source>
</evidence>
<evidence type="ECO:0000313" key="13">
    <source>
        <dbReference type="EMBL" id="THZ38278.1"/>
    </source>
</evidence>
<dbReference type="GO" id="GO:0005758">
    <property type="term" value="C:mitochondrial intermembrane space"/>
    <property type="evidence" value="ECO:0007669"/>
    <property type="project" value="UniProtKB-SubCell"/>
</dbReference>
<dbReference type="InterPro" id="IPR046408">
    <property type="entry name" value="CIAPIN1"/>
</dbReference>
<dbReference type="GO" id="GO:0046872">
    <property type="term" value="F:metal ion binding"/>
    <property type="evidence" value="ECO:0007669"/>
    <property type="project" value="UniProtKB-KW"/>
</dbReference>
<evidence type="ECO:0000256" key="10">
    <source>
        <dbReference type="HAMAP-Rule" id="MF_03115"/>
    </source>
</evidence>
<dbReference type="GO" id="GO:0051537">
    <property type="term" value="F:2 iron, 2 sulfur cluster binding"/>
    <property type="evidence" value="ECO:0007669"/>
    <property type="project" value="UniProtKB-UniRule"/>
</dbReference>
<feature type="binding site" evidence="10">
    <location>
        <position position="345"/>
    </location>
    <ligand>
        <name>[2Fe-2S] cluster</name>
        <dbReference type="ChEBI" id="CHEBI:190135"/>
    </ligand>
</feature>
<sequence length="427" mass="45763">MSDSYKENAIAWLLIRQHVKVLSEVGGREMVLIGQNLGLVIRGVLFLRPTDDPLRGASLGLKVNLGQNIERLLFSSINHTYTSLTMAPGITIDNTSDFSFAPPPAKSQDRTLLLAPPSIASHPDALNSIVEAHDRNATDIQMLDRLALGLVSLPASTYDLVLLLTNVDGSREPLNRAIIEKLVPSLKDGGKLKSQDGQFGTSASAEQTEAILAGLVQDVSGGMSKPAQAAAQTVTLSFGKKKKANAAAVPLNNIEAINKTITETPQPAAPSAPAGVGFDMGDDLDVEFYDEDEEMELPSKEELLAGSSIDPNTLLSEEDRKRPINIPEACKPNGKRRRACKDCTCGLKQKIDAEDKAKREAADSALQTMKLDTDDLAEVDFTVQGKVGSCGNCALGDAFRCDGCPYIGLPAFKPGEEVRLLNNDIQL</sequence>
<keyword evidence="7 10" id="KW-0408">Iron</keyword>
<dbReference type="HAMAP" id="MF_03115">
    <property type="entry name" value="Anamorsin"/>
    <property type="match status" value="1"/>
</dbReference>
<feature type="domain" description="Fe-S cluster assembly protein Dre2 N-terminal" evidence="12">
    <location>
        <begin position="110"/>
        <end position="236"/>
    </location>
</feature>
<dbReference type="Pfam" id="PF05093">
    <property type="entry name" value="CIAPIN1"/>
    <property type="match status" value="1"/>
</dbReference>
<comment type="caution">
    <text evidence="13">The sequence shown here is derived from an EMBL/GenBank/DDBJ whole genome shotgun (WGS) entry which is preliminary data.</text>
</comment>
<feature type="binding site" evidence="10">
    <location>
        <position position="343"/>
    </location>
    <ligand>
        <name>[2Fe-2S] cluster</name>
        <dbReference type="ChEBI" id="CHEBI:190135"/>
    </ligand>
</feature>
<evidence type="ECO:0000256" key="5">
    <source>
        <dbReference type="ARBA" id="ARBA00022714"/>
    </source>
</evidence>
<feature type="binding site" evidence="10">
    <location>
        <position position="390"/>
    </location>
    <ligand>
        <name>[4Fe-4S] cluster</name>
        <dbReference type="ChEBI" id="CHEBI:49883"/>
    </ligand>
</feature>
<feature type="binding site" evidence="10">
    <location>
        <position position="393"/>
    </location>
    <ligand>
        <name>[4Fe-4S] cluster</name>
        <dbReference type="ChEBI" id="CHEBI:49883"/>
    </ligand>
</feature>
<name>A0A4S9UKR5_AURPU</name>
<feature type="binding site" evidence="10">
    <location>
        <position position="340"/>
    </location>
    <ligand>
        <name>[2Fe-2S] cluster</name>
        <dbReference type="ChEBI" id="CHEBI:190135"/>
    </ligand>
</feature>
<dbReference type="PANTHER" id="PTHR13273:SF14">
    <property type="entry name" value="ANAMORSIN"/>
    <property type="match status" value="1"/>
</dbReference>
<keyword evidence="5 10" id="KW-0001">2Fe-2S</keyword>
<evidence type="ECO:0000256" key="9">
    <source>
        <dbReference type="ARBA" id="ARBA00023128"/>
    </source>
</evidence>
<dbReference type="GO" id="GO:0051539">
    <property type="term" value="F:4 iron, 4 sulfur cluster binding"/>
    <property type="evidence" value="ECO:0007669"/>
    <property type="project" value="UniProtKB-KW"/>
</dbReference>
<dbReference type="Pfam" id="PF16803">
    <property type="entry name" value="DRE2_N"/>
    <property type="match status" value="1"/>
</dbReference>
<evidence type="ECO:0000256" key="1">
    <source>
        <dbReference type="ARBA" id="ARBA00001966"/>
    </source>
</evidence>
<evidence type="ECO:0000256" key="8">
    <source>
        <dbReference type="ARBA" id="ARBA00023014"/>
    </source>
</evidence>
<dbReference type="EMBL" id="QZBN01000678">
    <property type="protein sequence ID" value="THZ38278.1"/>
    <property type="molecule type" value="Genomic_DNA"/>
</dbReference>
<keyword evidence="8 10" id="KW-0411">Iron-sulfur</keyword>
<comment type="domain">
    <text evidence="10">The twin Cx2C motifs are involved in the recognition by the mitochondrial MIA40-ERV1 disulfide relay system. The formation of 2 disulfide bonds in the Cx2C motifs through dithiol/disulfide exchange reactions effectively traps the protein in the mitochondrial intermembrane space.</text>
</comment>
<evidence type="ECO:0000259" key="12">
    <source>
        <dbReference type="Pfam" id="PF16803"/>
    </source>
</evidence>
<comment type="subcellular location">
    <subcellularLocation>
        <location evidence="10">Cytoplasm</location>
    </subcellularLocation>
    <subcellularLocation>
        <location evidence="10">Mitochondrion intermembrane space</location>
    </subcellularLocation>
</comment>
<comment type="similarity">
    <text evidence="2 10">Belongs to the anamorsin family.</text>
</comment>
<keyword evidence="3 10" id="KW-0004">4Fe-4S</keyword>
<dbReference type="AlphaFoldDB" id="A0A4S9UKR5"/>
<proteinExistence type="inferred from homology"/>
<gene>
    <name evidence="13" type="ORF">D6C90_06453</name>
</gene>
<dbReference type="PANTHER" id="PTHR13273">
    <property type="entry name" value="ANAMORSIN"/>
    <property type="match status" value="1"/>
</dbReference>